<dbReference type="CDD" id="cd00051">
    <property type="entry name" value="EFh"/>
    <property type="match status" value="1"/>
</dbReference>
<proteinExistence type="predicted"/>
<evidence type="ECO:0000256" key="3">
    <source>
        <dbReference type="ARBA" id="ARBA00023123"/>
    </source>
</evidence>
<dbReference type="InterPro" id="IPR002048">
    <property type="entry name" value="EF_hand_dom"/>
</dbReference>
<dbReference type="AlphaFoldDB" id="A0A814KZ31"/>
<dbReference type="PANTHER" id="PTHR23049">
    <property type="entry name" value="MYOSIN REGULATORY LIGHT CHAIN 2"/>
    <property type="match status" value="1"/>
</dbReference>
<feature type="domain" description="EF-hand" evidence="6">
    <location>
        <begin position="24"/>
        <end position="59"/>
    </location>
</feature>
<dbReference type="PROSITE" id="PS50222">
    <property type="entry name" value="EF_HAND_2"/>
    <property type="match status" value="1"/>
</dbReference>
<comment type="caution">
    <text evidence="7">The sequence shown here is derived from an EMBL/GenBank/DDBJ whole genome shotgun (WGS) entry which is preliminary data.</text>
</comment>
<evidence type="ECO:0000256" key="1">
    <source>
        <dbReference type="ARBA" id="ARBA00022737"/>
    </source>
</evidence>
<keyword evidence="4" id="KW-0505">Motor protein</keyword>
<dbReference type="EMBL" id="CAJNOG010000190">
    <property type="protein sequence ID" value="CAF1057266.1"/>
    <property type="molecule type" value="Genomic_DNA"/>
</dbReference>
<dbReference type="InterPro" id="IPR018247">
    <property type="entry name" value="EF_Hand_1_Ca_BS"/>
</dbReference>
<evidence type="ECO:0000313" key="7">
    <source>
        <dbReference type="EMBL" id="CAF1057266.1"/>
    </source>
</evidence>
<dbReference type="Gene3D" id="1.10.238.10">
    <property type="entry name" value="EF-hand"/>
    <property type="match status" value="1"/>
</dbReference>
<evidence type="ECO:0000259" key="6">
    <source>
        <dbReference type="PROSITE" id="PS50222"/>
    </source>
</evidence>
<evidence type="ECO:0000256" key="4">
    <source>
        <dbReference type="ARBA" id="ARBA00023175"/>
    </source>
</evidence>
<accession>A0A814KZ31</accession>
<protein>
    <recommendedName>
        <fullName evidence="6">EF-hand domain-containing protein</fullName>
    </recommendedName>
</protein>
<evidence type="ECO:0000256" key="5">
    <source>
        <dbReference type="ARBA" id="ARBA00023179"/>
    </source>
</evidence>
<dbReference type="Pfam" id="PF13405">
    <property type="entry name" value="EF-hand_6"/>
    <property type="match status" value="1"/>
</dbReference>
<reference evidence="7" key="1">
    <citation type="submission" date="2021-02" db="EMBL/GenBank/DDBJ databases">
        <authorList>
            <person name="Nowell W R."/>
        </authorList>
    </citation>
    <scope>NUCLEOTIDE SEQUENCE</scope>
</reference>
<keyword evidence="1" id="KW-0677">Repeat</keyword>
<dbReference type="GO" id="GO:0016459">
    <property type="term" value="C:myosin complex"/>
    <property type="evidence" value="ECO:0007669"/>
    <property type="project" value="UniProtKB-KW"/>
</dbReference>
<dbReference type="Proteomes" id="UP000663845">
    <property type="component" value="Unassembled WGS sequence"/>
</dbReference>
<evidence type="ECO:0000256" key="2">
    <source>
        <dbReference type="ARBA" id="ARBA00022837"/>
    </source>
</evidence>
<keyword evidence="3" id="KW-0518">Myosin</keyword>
<organism evidence="7 8">
    <name type="scientific">Adineta steineri</name>
    <dbReference type="NCBI Taxonomy" id="433720"/>
    <lineage>
        <taxon>Eukaryota</taxon>
        <taxon>Metazoa</taxon>
        <taxon>Spiralia</taxon>
        <taxon>Gnathifera</taxon>
        <taxon>Rotifera</taxon>
        <taxon>Eurotatoria</taxon>
        <taxon>Bdelloidea</taxon>
        <taxon>Adinetida</taxon>
        <taxon>Adinetidae</taxon>
        <taxon>Adineta</taxon>
    </lineage>
</organism>
<keyword evidence="5" id="KW-0514">Muscle protein</keyword>
<dbReference type="PROSITE" id="PS00018">
    <property type="entry name" value="EF_HAND_1"/>
    <property type="match status" value="1"/>
</dbReference>
<dbReference type="SMART" id="SM00054">
    <property type="entry name" value="EFh"/>
    <property type="match status" value="1"/>
</dbReference>
<keyword evidence="2" id="KW-0106">Calcium</keyword>
<gene>
    <name evidence="7" type="ORF">JYZ213_LOCUS19018</name>
</gene>
<dbReference type="SUPFAM" id="SSF47473">
    <property type="entry name" value="EF-hand"/>
    <property type="match status" value="1"/>
</dbReference>
<dbReference type="GO" id="GO:0005509">
    <property type="term" value="F:calcium ion binding"/>
    <property type="evidence" value="ECO:0007669"/>
    <property type="project" value="InterPro"/>
</dbReference>
<dbReference type="InterPro" id="IPR050403">
    <property type="entry name" value="Myosin_RLC"/>
</dbReference>
<evidence type="ECO:0000313" key="8">
    <source>
        <dbReference type="Proteomes" id="UP000663845"/>
    </source>
</evidence>
<dbReference type="InterPro" id="IPR011992">
    <property type="entry name" value="EF-hand-dom_pair"/>
</dbReference>
<name>A0A814KZ31_9BILA</name>
<sequence>MADKKAKKAAQRASSNVYSMFEQKQVQEFKEAFGLMDQDRDGSISLDDLKEVYSSLGKAPKESDLKQMLEETGGPVNRLNSFSISESPPRIISSNKDPSTDQQMSRVNAIVAQPGRHVWRFEHLWSHPLYSCCTDLKQCCYAFFCPWCYECNLFDRAGENLWTCICPGARYALRSKIRTAFRIEDKTKDI</sequence>